<evidence type="ECO:0000313" key="2">
    <source>
        <dbReference type="Proteomes" id="UP000285092"/>
    </source>
</evidence>
<name>A0A418NFC0_9SPHN</name>
<reference evidence="1 2" key="1">
    <citation type="submission" date="2018-08" db="EMBL/GenBank/DDBJ databases">
        <title>Altererythrobacter sp.Ery1 and Ery12, the genome sequencing of novel strains in genus Alterythrobacter.</title>
        <authorList>
            <person name="Cheng H."/>
            <person name="Wu Y.-H."/>
            <person name="Fang C."/>
            <person name="Xu X.-W."/>
        </authorList>
    </citation>
    <scope>NUCLEOTIDE SEQUENCE [LARGE SCALE GENOMIC DNA]</scope>
    <source>
        <strain evidence="1 2">Ery1</strain>
    </source>
</reference>
<keyword evidence="2" id="KW-1185">Reference proteome</keyword>
<evidence type="ECO:0008006" key="3">
    <source>
        <dbReference type="Google" id="ProtNLM"/>
    </source>
</evidence>
<protein>
    <recommendedName>
        <fullName evidence="3">XRE family transcriptional regulator</fullName>
    </recommendedName>
</protein>
<evidence type="ECO:0000313" key="1">
    <source>
        <dbReference type="EMBL" id="RIV76736.1"/>
    </source>
</evidence>
<comment type="caution">
    <text evidence="1">The sequence shown here is derived from an EMBL/GenBank/DDBJ whole genome shotgun (WGS) entry which is preliminary data.</text>
</comment>
<gene>
    <name evidence="1" type="ORF">D2V04_11250</name>
</gene>
<organism evidence="1 2">
    <name type="scientific">Pelagerythrobacter aerophilus</name>
    <dbReference type="NCBI Taxonomy" id="2306995"/>
    <lineage>
        <taxon>Bacteria</taxon>
        <taxon>Pseudomonadati</taxon>
        <taxon>Pseudomonadota</taxon>
        <taxon>Alphaproteobacteria</taxon>
        <taxon>Sphingomonadales</taxon>
        <taxon>Erythrobacteraceae</taxon>
        <taxon>Pelagerythrobacter</taxon>
    </lineage>
</organism>
<accession>A0A418NFC0</accession>
<dbReference type="EMBL" id="QXFK01000018">
    <property type="protein sequence ID" value="RIV76736.1"/>
    <property type="molecule type" value="Genomic_DNA"/>
</dbReference>
<proteinExistence type="predicted"/>
<dbReference type="Proteomes" id="UP000285092">
    <property type="component" value="Unassembled WGS sequence"/>
</dbReference>
<dbReference type="OrthoDB" id="7376075at2"/>
<dbReference type="AlphaFoldDB" id="A0A418NFC0"/>
<sequence length="65" mass="7431">MLIRSIEKFLRAYDVSATTFGRLTVKDPRFVYDLRNGREPRPDTEARVQAFIAGYKAGRETTHAA</sequence>
<dbReference type="RefSeq" id="WP_119513794.1">
    <property type="nucleotide sequence ID" value="NZ_QXFK01000018.1"/>
</dbReference>